<proteinExistence type="inferred from homology"/>
<evidence type="ECO:0000256" key="3">
    <source>
        <dbReference type="ARBA" id="ARBA00022884"/>
    </source>
</evidence>
<evidence type="ECO:0000256" key="1">
    <source>
        <dbReference type="ARBA" id="ARBA00022540"/>
    </source>
</evidence>
<feature type="compositionally biased region" description="Polar residues" evidence="6">
    <location>
        <begin position="1"/>
        <end position="20"/>
    </location>
</feature>
<evidence type="ECO:0000256" key="5">
    <source>
        <dbReference type="RuleBase" id="RU004374"/>
    </source>
</evidence>
<dbReference type="GO" id="GO:0016281">
    <property type="term" value="C:eukaryotic translation initiation factor 4F complex"/>
    <property type="evidence" value="ECO:0007669"/>
    <property type="project" value="TreeGrafter"/>
</dbReference>
<gene>
    <name evidence="7" type="ORF">CTOB1V02_LOCUS1587</name>
</gene>
<evidence type="ECO:0000256" key="6">
    <source>
        <dbReference type="SAM" id="MobiDB-lite"/>
    </source>
</evidence>
<reference evidence="7" key="1">
    <citation type="submission" date="2020-11" db="EMBL/GenBank/DDBJ databases">
        <authorList>
            <person name="Tran Van P."/>
        </authorList>
    </citation>
    <scope>NUCLEOTIDE SEQUENCE</scope>
</reference>
<dbReference type="GO" id="GO:0003743">
    <property type="term" value="F:translation initiation factor activity"/>
    <property type="evidence" value="ECO:0007669"/>
    <property type="project" value="UniProtKB-KW"/>
</dbReference>
<dbReference type="InterPro" id="IPR023398">
    <property type="entry name" value="TIF_eIF4e-like"/>
</dbReference>
<name>A0A7R8W2I4_9CRUS</name>
<dbReference type="GO" id="GO:0000340">
    <property type="term" value="F:RNA 7-methylguanosine cap binding"/>
    <property type="evidence" value="ECO:0007669"/>
    <property type="project" value="TreeGrafter"/>
</dbReference>
<evidence type="ECO:0000313" key="7">
    <source>
        <dbReference type="EMBL" id="CAD7223607.1"/>
    </source>
</evidence>
<dbReference type="GO" id="GO:0006417">
    <property type="term" value="P:regulation of translation"/>
    <property type="evidence" value="ECO:0007669"/>
    <property type="project" value="UniProtKB-KW"/>
</dbReference>
<keyword evidence="4 5" id="KW-0648">Protein biosynthesis</keyword>
<keyword evidence="3 5" id="KW-0694">RNA-binding</keyword>
<dbReference type="Pfam" id="PF01652">
    <property type="entry name" value="IF4E"/>
    <property type="match status" value="1"/>
</dbReference>
<keyword evidence="1 5" id="KW-0396">Initiation factor</keyword>
<dbReference type="PANTHER" id="PTHR11960">
    <property type="entry name" value="EUKARYOTIC TRANSLATION INITIATION FACTOR 4E RELATED"/>
    <property type="match status" value="1"/>
</dbReference>
<keyword evidence="2" id="KW-0810">Translation regulation</keyword>
<evidence type="ECO:0000256" key="4">
    <source>
        <dbReference type="ARBA" id="ARBA00022917"/>
    </source>
</evidence>
<dbReference type="SUPFAM" id="SSF55418">
    <property type="entry name" value="eIF4e-like"/>
    <property type="match status" value="1"/>
</dbReference>
<accession>A0A7R8W2I4</accession>
<protein>
    <submittedName>
        <fullName evidence="7">Uncharacterized protein</fullName>
    </submittedName>
</protein>
<comment type="similarity">
    <text evidence="5">Belongs to the eukaryotic initiation factor 4E family.</text>
</comment>
<dbReference type="Gene3D" id="3.30.760.10">
    <property type="entry name" value="RNA Cap, Translation Initiation Factor Eif4e"/>
    <property type="match status" value="1"/>
</dbReference>
<organism evidence="7">
    <name type="scientific">Cyprideis torosa</name>
    <dbReference type="NCBI Taxonomy" id="163714"/>
    <lineage>
        <taxon>Eukaryota</taxon>
        <taxon>Metazoa</taxon>
        <taxon>Ecdysozoa</taxon>
        <taxon>Arthropoda</taxon>
        <taxon>Crustacea</taxon>
        <taxon>Oligostraca</taxon>
        <taxon>Ostracoda</taxon>
        <taxon>Podocopa</taxon>
        <taxon>Podocopida</taxon>
        <taxon>Cytherocopina</taxon>
        <taxon>Cytheroidea</taxon>
        <taxon>Cytherideidae</taxon>
        <taxon>Cyprideis</taxon>
    </lineage>
</organism>
<dbReference type="InterPro" id="IPR001040">
    <property type="entry name" value="TIF_eIF_4E"/>
</dbReference>
<dbReference type="OrthoDB" id="17977at2759"/>
<dbReference type="AlphaFoldDB" id="A0A7R8W2I4"/>
<dbReference type="PANTHER" id="PTHR11960:SF66">
    <property type="entry name" value="EUKARYOTIC TRANSLATION INITIATION FACTOR 4E TYPE 3"/>
    <property type="match status" value="1"/>
</dbReference>
<dbReference type="EMBL" id="OB660229">
    <property type="protein sequence ID" value="CAD7223607.1"/>
    <property type="molecule type" value="Genomic_DNA"/>
</dbReference>
<sequence length="208" mass="23782">MSQGAEASAGQGSDAVTSQEPSPPLHTPWTFWIGPKGNPDDFERNLKKIYTFDNAVDFWAVYNRIPSLSSMEEGTAVYLMRDQRRPVWEDPENREGGTWVVKLKKEYSSFAWQEILLAAIGEQFLNVFKETDSLVGLSVSVRDKEDTIKMWNQKSELGDPETPALEQKLRDLIVFDPRRGGDRVFYKAHQSHRKYDTSGGRGFGDRRF</sequence>
<evidence type="ECO:0000256" key="2">
    <source>
        <dbReference type="ARBA" id="ARBA00022845"/>
    </source>
</evidence>
<feature type="region of interest" description="Disordered" evidence="6">
    <location>
        <begin position="1"/>
        <end position="30"/>
    </location>
</feature>